<gene>
    <name evidence="15" type="ORF">IP90_02499</name>
</gene>
<keyword evidence="4" id="KW-0410">Iron transport</keyword>
<evidence type="ECO:0000256" key="5">
    <source>
        <dbReference type="ARBA" id="ARBA00022692"/>
    </source>
</evidence>
<keyword evidence="13" id="KW-0732">Signal</keyword>
<keyword evidence="3 10" id="KW-1134">Transmembrane beta strand</keyword>
<dbReference type="Pfam" id="PF07660">
    <property type="entry name" value="STN"/>
    <property type="match status" value="1"/>
</dbReference>
<dbReference type="GO" id="GO:0006826">
    <property type="term" value="P:iron ion transport"/>
    <property type="evidence" value="ECO:0007669"/>
    <property type="project" value="UniProtKB-KW"/>
</dbReference>
<keyword evidence="2 10" id="KW-0813">Transport</keyword>
<proteinExistence type="inferred from homology"/>
<evidence type="ECO:0000256" key="1">
    <source>
        <dbReference type="ARBA" id="ARBA00004571"/>
    </source>
</evidence>
<protein>
    <submittedName>
        <fullName evidence="15">Outer membrane cobalamin receptor</fullName>
    </submittedName>
</protein>
<organism evidence="15 16">
    <name type="scientific">Luteimonas cucumeris</name>
    <dbReference type="NCBI Taxonomy" id="985012"/>
    <lineage>
        <taxon>Bacteria</taxon>
        <taxon>Pseudomonadati</taxon>
        <taxon>Pseudomonadota</taxon>
        <taxon>Gammaproteobacteria</taxon>
        <taxon>Lysobacterales</taxon>
        <taxon>Lysobacteraceae</taxon>
        <taxon>Luteimonas</taxon>
    </lineage>
</organism>
<dbReference type="Gene3D" id="3.55.50.30">
    <property type="match status" value="1"/>
</dbReference>
<evidence type="ECO:0000256" key="13">
    <source>
        <dbReference type="SAM" id="SignalP"/>
    </source>
</evidence>
<keyword evidence="15" id="KW-0675">Receptor</keyword>
<dbReference type="CDD" id="cd01347">
    <property type="entry name" value="ligand_gated_channel"/>
    <property type="match status" value="1"/>
</dbReference>
<evidence type="ECO:0000256" key="9">
    <source>
        <dbReference type="ARBA" id="ARBA00023237"/>
    </source>
</evidence>
<sequence>MMRSLRVLLLALTCSAALTAQAQTDAPARIDIPPGDLVAALDSLARQSGAQFVYRADQLKGLRTQGVQGARSSDEALDRLLRGSGYAARRDASGAVVIVKSEAAPTPRPAPVTPAASGAAAAQQTTTLETVQVTGSRIPRAQTEGPAPVSIMTAQEIHDSGFASIPDVLRAMTQNGGETQSQQSFSGGDFSPGAQQVDLRGLGPNRTLVLVNGRRIADFPMPFKGRSNFTDISNIPLGMVDRIEVLTGSASAVYGSDAISGVVNFILKDYADGTTVDLRYGDTKRGGGESLRLSLSSGFSRGGFNAAYGIELLDQKPLWAYERSLQDSVKDSPDDTAAARRVFLQTAWDPDDGDNEYYVDPGQTTCDRLAFLNMDSTYRASRPRWGRYDPVADEYPPGFFCGSDESIGYGTIISKRRGANAYASLSYAFGDDAEWFADVQLGYHKVELFTDVRSWNYMAPDGNEEGYFFNQATNRVEYWQRQFAPEEMGGLDQGMIRNTQKTFGIVTGFKGVFGENWDWEAAFSHSQYQSEIGWPQIVAAAANNLFLGPQLGVDDVSDLPIFNADPNRLYTPLTRAEYDSIADYTTYHPKSRTDTLSFTVTNTSLFELPAGPAGFAGVVEIGNQAYALNPDPHALEYYYYSWKDSDGEGDRDRWAAAGELRMPLFEALDLSAAGRYDRYRYAGHDVGKFTYSTGLEWRPHETLLVRGSYGTAFRAADLHYIYAGIGNDETSGVDYYRCRTEEPGEALEDCSWNDEGLIRSRSGNRELDPETSTSWTAGLVWSPTDRFDISLDYFDIDMRDQVQDMRNDAILQDEANCRIGSRVDGTPVDVNSPTCTDAISRVTRIDGRLYGIHVNPINIARESTSGVDLSTHYQVETGIGEFRFTGNYTWVRQHDFQQFDGDIVEDEFAVNSGFDIPRTKASATVSWDRNAWTASLHGQRLGHLPNSDSYDGVYDPEDEEAGSPYIAATYRYNATLQYRFTDHMRLSLAVDNLFDKMPPRDPTYTAYPYYDVSWFDTLGRSYYLQFTYKFGGKAL</sequence>
<evidence type="ECO:0000256" key="12">
    <source>
        <dbReference type="SAM" id="MobiDB-lite"/>
    </source>
</evidence>
<evidence type="ECO:0000256" key="2">
    <source>
        <dbReference type="ARBA" id="ARBA00022448"/>
    </source>
</evidence>
<dbReference type="Gene3D" id="2.170.130.10">
    <property type="entry name" value="TonB-dependent receptor, plug domain"/>
    <property type="match status" value="1"/>
</dbReference>
<accession>A0A562KZM6</accession>
<name>A0A562KZM6_9GAMM</name>
<keyword evidence="9 10" id="KW-0998">Cell outer membrane</keyword>
<evidence type="ECO:0000256" key="7">
    <source>
        <dbReference type="ARBA" id="ARBA00023077"/>
    </source>
</evidence>
<dbReference type="InterPro" id="IPR012910">
    <property type="entry name" value="Plug_dom"/>
</dbReference>
<keyword evidence="16" id="KW-1185">Reference proteome</keyword>
<keyword evidence="6" id="KW-0408">Iron</keyword>
<evidence type="ECO:0000256" key="10">
    <source>
        <dbReference type="PROSITE-ProRule" id="PRU01360"/>
    </source>
</evidence>
<comment type="caution">
    <text evidence="15">The sequence shown here is derived from an EMBL/GenBank/DDBJ whole genome shotgun (WGS) entry which is preliminary data.</text>
</comment>
<feature type="chain" id="PRO_5022195544" evidence="13">
    <location>
        <begin position="23"/>
        <end position="1035"/>
    </location>
</feature>
<feature type="region of interest" description="Disordered" evidence="12">
    <location>
        <begin position="175"/>
        <end position="195"/>
    </location>
</feature>
<dbReference type="GO" id="GO:0009279">
    <property type="term" value="C:cell outer membrane"/>
    <property type="evidence" value="ECO:0007669"/>
    <property type="project" value="UniProtKB-SubCell"/>
</dbReference>
<dbReference type="InterPro" id="IPR011662">
    <property type="entry name" value="Secretin/TonB_short_N"/>
</dbReference>
<dbReference type="Pfam" id="PF00593">
    <property type="entry name" value="TonB_dep_Rec_b-barrel"/>
    <property type="match status" value="1"/>
</dbReference>
<dbReference type="OrthoDB" id="6276154at2"/>
<evidence type="ECO:0000256" key="6">
    <source>
        <dbReference type="ARBA" id="ARBA00023004"/>
    </source>
</evidence>
<evidence type="ECO:0000313" key="16">
    <source>
        <dbReference type="Proteomes" id="UP000315167"/>
    </source>
</evidence>
<feature type="domain" description="Secretin/TonB short N-terminal" evidence="14">
    <location>
        <begin position="50"/>
        <end position="101"/>
    </location>
</feature>
<comment type="similarity">
    <text evidence="10 11">Belongs to the TonB-dependent receptor family.</text>
</comment>
<keyword evidence="7 11" id="KW-0798">TonB box</keyword>
<dbReference type="InterPro" id="IPR000531">
    <property type="entry name" value="Beta-barrel_TonB"/>
</dbReference>
<evidence type="ECO:0000256" key="11">
    <source>
        <dbReference type="RuleBase" id="RU003357"/>
    </source>
</evidence>
<keyword evidence="5 10" id="KW-0812">Transmembrane</keyword>
<evidence type="ECO:0000256" key="3">
    <source>
        <dbReference type="ARBA" id="ARBA00022452"/>
    </source>
</evidence>
<dbReference type="InterPro" id="IPR037066">
    <property type="entry name" value="Plug_dom_sf"/>
</dbReference>
<dbReference type="EMBL" id="VLKN01000006">
    <property type="protein sequence ID" value="TWI00880.1"/>
    <property type="molecule type" value="Genomic_DNA"/>
</dbReference>
<dbReference type="AlphaFoldDB" id="A0A562KZM6"/>
<dbReference type="Gene3D" id="2.40.170.20">
    <property type="entry name" value="TonB-dependent receptor, beta-barrel domain"/>
    <property type="match status" value="1"/>
</dbReference>
<keyword evidence="4" id="KW-0406">Ion transport</keyword>
<dbReference type="InterPro" id="IPR036942">
    <property type="entry name" value="Beta-barrel_TonB_sf"/>
</dbReference>
<dbReference type="Proteomes" id="UP000315167">
    <property type="component" value="Unassembled WGS sequence"/>
</dbReference>
<dbReference type="PROSITE" id="PS52016">
    <property type="entry name" value="TONB_DEPENDENT_REC_3"/>
    <property type="match status" value="1"/>
</dbReference>
<keyword evidence="8 10" id="KW-0472">Membrane</keyword>
<dbReference type="SUPFAM" id="SSF56935">
    <property type="entry name" value="Porins"/>
    <property type="match status" value="1"/>
</dbReference>
<feature type="compositionally biased region" description="Low complexity" evidence="12">
    <location>
        <begin position="180"/>
        <end position="191"/>
    </location>
</feature>
<dbReference type="PANTHER" id="PTHR47234">
    <property type="match status" value="1"/>
</dbReference>
<dbReference type="PANTHER" id="PTHR47234:SF1">
    <property type="entry name" value="TONB-DEPENDENT RECEPTOR"/>
    <property type="match status" value="1"/>
</dbReference>
<dbReference type="SMART" id="SM00965">
    <property type="entry name" value="STN"/>
    <property type="match status" value="1"/>
</dbReference>
<dbReference type="InterPro" id="IPR039426">
    <property type="entry name" value="TonB-dep_rcpt-like"/>
</dbReference>
<dbReference type="RefSeq" id="WP_144900001.1">
    <property type="nucleotide sequence ID" value="NZ_VLKN01000006.1"/>
</dbReference>
<reference evidence="15 16" key="1">
    <citation type="journal article" date="2015" name="Stand. Genomic Sci.">
        <title>Genomic Encyclopedia of Bacterial and Archaeal Type Strains, Phase III: the genomes of soil and plant-associated and newly described type strains.</title>
        <authorList>
            <person name="Whitman W.B."/>
            <person name="Woyke T."/>
            <person name="Klenk H.P."/>
            <person name="Zhou Y."/>
            <person name="Lilburn T.G."/>
            <person name="Beck B.J."/>
            <person name="De Vos P."/>
            <person name="Vandamme P."/>
            <person name="Eisen J.A."/>
            <person name="Garrity G."/>
            <person name="Hugenholtz P."/>
            <person name="Kyrpides N.C."/>
        </authorList>
    </citation>
    <scope>NUCLEOTIDE SEQUENCE [LARGE SCALE GENOMIC DNA]</scope>
    <source>
        <strain evidence="15 16">CGMCC 1.10821</strain>
    </source>
</reference>
<evidence type="ECO:0000313" key="15">
    <source>
        <dbReference type="EMBL" id="TWI00880.1"/>
    </source>
</evidence>
<dbReference type="Pfam" id="PF07715">
    <property type="entry name" value="Plug"/>
    <property type="match status" value="1"/>
</dbReference>
<evidence type="ECO:0000256" key="8">
    <source>
        <dbReference type="ARBA" id="ARBA00023136"/>
    </source>
</evidence>
<evidence type="ECO:0000259" key="14">
    <source>
        <dbReference type="SMART" id="SM00965"/>
    </source>
</evidence>
<evidence type="ECO:0000256" key="4">
    <source>
        <dbReference type="ARBA" id="ARBA00022496"/>
    </source>
</evidence>
<comment type="subcellular location">
    <subcellularLocation>
        <location evidence="1 10">Cell outer membrane</location>
        <topology evidence="1 10">Multi-pass membrane protein</topology>
    </subcellularLocation>
</comment>
<feature type="signal peptide" evidence="13">
    <location>
        <begin position="1"/>
        <end position="22"/>
    </location>
</feature>